<dbReference type="GO" id="GO:0016747">
    <property type="term" value="F:acyltransferase activity, transferring groups other than amino-acyl groups"/>
    <property type="evidence" value="ECO:0007669"/>
    <property type="project" value="InterPro"/>
</dbReference>
<gene>
    <name evidence="2" type="ordered locus">Adeh_1765</name>
</gene>
<dbReference type="OrthoDB" id="9801656at2"/>
<dbReference type="RefSeq" id="WP_011420821.1">
    <property type="nucleotide sequence ID" value="NC_007760.1"/>
</dbReference>
<dbReference type="InterPro" id="IPR000182">
    <property type="entry name" value="GNAT_dom"/>
</dbReference>
<evidence type="ECO:0000313" key="2">
    <source>
        <dbReference type="EMBL" id="ABC81538.1"/>
    </source>
</evidence>
<reference evidence="2" key="1">
    <citation type="submission" date="2006-01" db="EMBL/GenBank/DDBJ databases">
        <title>Complete sequence of Anaeromyxobacter dehalogenans 2CP-C.</title>
        <authorList>
            <consortium name="US DOE Joint Genome Institute"/>
            <person name="Copeland A."/>
            <person name="Lucas S."/>
            <person name="Lapidus A."/>
            <person name="Barry K."/>
            <person name="Detter J.C."/>
            <person name="Glavina T."/>
            <person name="Hammon N."/>
            <person name="Israni S."/>
            <person name="Pitluck S."/>
            <person name="Brettin T."/>
            <person name="Bruce D."/>
            <person name="Han C."/>
            <person name="Tapia R."/>
            <person name="Gilna P."/>
            <person name="Kiss H."/>
            <person name="Schmutz J."/>
            <person name="Larimer F."/>
            <person name="Land M."/>
            <person name="Kyrpides N."/>
            <person name="Anderson I."/>
            <person name="Sanford R.A."/>
            <person name="Ritalahti K.M."/>
            <person name="Thomas H.S."/>
            <person name="Kirby J.R."/>
            <person name="Zhulin I.B."/>
            <person name="Loeffler F.E."/>
            <person name="Richardson P."/>
        </authorList>
    </citation>
    <scope>NUCLEOTIDE SEQUENCE</scope>
    <source>
        <strain evidence="2">2CP-C</strain>
    </source>
</reference>
<feature type="domain" description="N-acetyltransferase" evidence="1">
    <location>
        <begin position="10"/>
        <end position="150"/>
    </location>
</feature>
<dbReference type="InterPro" id="IPR016181">
    <property type="entry name" value="Acyl_CoA_acyltransferase"/>
</dbReference>
<proteinExistence type="predicted"/>
<dbReference type="Pfam" id="PF13302">
    <property type="entry name" value="Acetyltransf_3"/>
    <property type="match status" value="1"/>
</dbReference>
<dbReference type="STRING" id="290397.Adeh_1765"/>
<dbReference type="KEGG" id="ade:Adeh_1765"/>
<dbReference type="EMBL" id="CP000251">
    <property type="protein sequence ID" value="ABC81538.1"/>
    <property type="molecule type" value="Genomic_DNA"/>
</dbReference>
<accession>Q2IIQ7</accession>
<dbReference type="InterPro" id="IPR051531">
    <property type="entry name" value="N-acetyltransferase"/>
</dbReference>
<protein>
    <recommendedName>
        <fullName evidence="1">N-acetyltransferase domain-containing protein</fullName>
    </recommendedName>
</protein>
<dbReference type="Proteomes" id="UP000001935">
    <property type="component" value="Chromosome"/>
</dbReference>
<dbReference type="HOGENOM" id="CLU_013985_3_4_7"/>
<organism evidence="2 3">
    <name type="scientific">Anaeromyxobacter dehalogenans (strain 2CP-C)</name>
    <dbReference type="NCBI Taxonomy" id="290397"/>
    <lineage>
        <taxon>Bacteria</taxon>
        <taxon>Pseudomonadati</taxon>
        <taxon>Myxococcota</taxon>
        <taxon>Myxococcia</taxon>
        <taxon>Myxococcales</taxon>
        <taxon>Cystobacterineae</taxon>
        <taxon>Anaeromyxobacteraceae</taxon>
        <taxon>Anaeromyxobacter</taxon>
    </lineage>
</organism>
<sequence length="194" mass="21645">MAVPTLETPRLLLRPLELTDARQVQALFARWEIVRYMAAVVPWPYPPDGALAFFRDVALPAVARGEAWHWSIRRKEAPGRLIGIINLNAGRDDHRGFWIGVPWQGRGYATEACAAATAYWFEVLGFPVLRVGKAAANAPSRRISERSGMRCVGVEERAFVAGRLPAEVWELTAAEWRRHRGRPHAAGSRGRGGR</sequence>
<dbReference type="PANTHER" id="PTHR43792">
    <property type="entry name" value="GNAT FAMILY, PUTATIVE (AFU_ORTHOLOGUE AFUA_3G00765)-RELATED-RELATED"/>
    <property type="match status" value="1"/>
</dbReference>
<dbReference type="eggNOG" id="COG1670">
    <property type="taxonomic scope" value="Bacteria"/>
</dbReference>
<evidence type="ECO:0000259" key="1">
    <source>
        <dbReference type="Pfam" id="PF13302"/>
    </source>
</evidence>
<name>Q2IIQ7_ANADE</name>
<evidence type="ECO:0000313" key="3">
    <source>
        <dbReference type="Proteomes" id="UP000001935"/>
    </source>
</evidence>
<dbReference type="Gene3D" id="3.40.630.30">
    <property type="match status" value="1"/>
</dbReference>
<dbReference type="SUPFAM" id="SSF55729">
    <property type="entry name" value="Acyl-CoA N-acyltransferases (Nat)"/>
    <property type="match status" value="1"/>
</dbReference>
<dbReference type="AlphaFoldDB" id="Q2IIQ7"/>